<name>A0A0F9QAN2_9ZZZZ</name>
<dbReference type="EMBL" id="LAZR01001672">
    <property type="protein sequence ID" value="KKN41025.1"/>
    <property type="molecule type" value="Genomic_DNA"/>
</dbReference>
<protein>
    <submittedName>
        <fullName evidence="1">Uncharacterized protein</fullName>
    </submittedName>
</protein>
<proteinExistence type="predicted"/>
<accession>A0A0F9QAN2</accession>
<sequence length="69" mass="8479">MDQLDQLIEKYISYFKPFSLDNLSTHLPELLGHALFVGFYLGQDYYEISKWLDNLKRELERRKYENYIR</sequence>
<organism evidence="1">
    <name type="scientific">marine sediment metagenome</name>
    <dbReference type="NCBI Taxonomy" id="412755"/>
    <lineage>
        <taxon>unclassified sequences</taxon>
        <taxon>metagenomes</taxon>
        <taxon>ecological metagenomes</taxon>
    </lineage>
</organism>
<reference evidence="1" key="1">
    <citation type="journal article" date="2015" name="Nature">
        <title>Complex archaea that bridge the gap between prokaryotes and eukaryotes.</title>
        <authorList>
            <person name="Spang A."/>
            <person name="Saw J.H."/>
            <person name="Jorgensen S.L."/>
            <person name="Zaremba-Niedzwiedzka K."/>
            <person name="Martijn J."/>
            <person name="Lind A.E."/>
            <person name="van Eijk R."/>
            <person name="Schleper C."/>
            <person name="Guy L."/>
            <person name="Ettema T.J."/>
        </authorList>
    </citation>
    <scope>NUCLEOTIDE SEQUENCE</scope>
</reference>
<dbReference type="AlphaFoldDB" id="A0A0F9QAN2"/>
<gene>
    <name evidence="1" type="ORF">LCGC14_0727450</name>
</gene>
<comment type="caution">
    <text evidence="1">The sequence shown here is derived from an EMBL/GenBank/DDBJ whole genome shotgun (WGS) entry which is preliminary data.</text>
</comment>
<evidence type="ECO:0000313" key="1">
    <source>
        <dbReference type="EMBL" id="KKN41025.1"/>
    </source>
</evidence>